<comment type="similarity">
    <text evidence="1">Belongs to the short-chain dehydrogenases/reductases (SDR) family.</text>
</comment>
<dbReference type="PANTHER" id="PTHR44196:SF2">
    <property type="entry name" value="SHORT-CHAIN DEHYDROGENASE-RELATED"/>
    <property type="match status" value="1"/>
</dbReference>
<dbReference type="PRINTS" id="PR00081">
    <property type="entry name" value="GDHRDH"/>
</dbReference>
<evidence type="ECO:0000313" key="5">
    <source>
        <dbReference type="Proteomes" id="UP001595913"/>
    </source>
</evidence>
<comment type="caution">
    <text evidence="4">The sequence shown here is derived from an EMBL/GenBank/DDBJ whole genome shotgun (WGS) entry which is preliminary data.</text>
</comment>
<dbReference type="Pfam" id="PF00106">
    <property type="entry name" value="adh_short"/>
    <property type="match status" value="1"/>
</dbReference>
<dbReference type="Proteomes" id="UP001595913">
    <property type="component" value="Unassembled WGS sequence"/>
</dbReference>
<dbReference type="GO" id="GO:0016491">
    <property type="term" value="F:oxidoreductase activity"/>
    <property type="evidence" value="ECO:0007669"/>
    <property type="project" value="UniProtKB-KW"/>
</dbReference>
<dbReference type="Gene3D" id="3.40.50.720">
    <property type="entry name" value="NAD(P)-binding Rossmann-like Domain"/>
    <property type="match status" value="1"/>
</dbReference>
<evidence type="ECO:0000313" key="4">
    <source>
        <dbReference type="EMBL" id="MFC4650958.1"/>
    </source>
</evidence>
<evidence type="ECO:0000256" key="2">
    <source>
        <dbReference type="ARBA" id="ARBA00023002"/>
    </source>
</evidence>
<name>A0ABV9J993_9ACTN</name>
<feature type="compositionally biased region" description="Basic and acidic residues" evidence="3">
    <location>
        <begin position="269"/>
        <end position="282"/>
    </location>
</feature>
<proteinExistence type="inferred from homology"/>
<dbReference type="InterPro" id="IPR036291">
    <property type="entry name" value="NAD(P)-bd_dom_sf"/>
</dbReference>
<dbReference type="EC" id="1.-.-.-" evidence="4"/>
<sequence>MTTSTSRRPLAFVTGASNGIGTAIARELTTRGFDIIGTGRSDSIDTVAEQLRAQGATVYPLRADLGTYDGVEDLWKQVQEIGRPLDIAVLNAGISIGDAFATDTDLDDELHLIALNINAVVHLAKRVVPGMLTRGSGRILITSSISATMPTPYETVYGPSKAFGYSFAESLREELRGTGVTVTALPPGATDSDFHARAGMGKTAIGKGQKNDKRLSPSKASTHSWPTRTTSSAATAPPSAPLSSTGSCLSTSRPAAREPAPSRKPVRRSFREGRGGEGRGGEGRGGCSPSGAANRRTGGGSGGENCLGLVAALVELPVQGGRSARGWPQGCPLDRRRRSRR</sequence>
<dbReference type="RefSeq" id="WP_381187314.1">
    <property type="nucleotide sequence ID" value="NZ_JBHSFR010000060.1"/>
</dbReference>
<organism evidence="4 5">
    <name type="scientific">Streptomyces mangrovi</name>
    <dbReference type="NCBI Taxonomy" id="1206892"/>
    <lineage>
        <taxon>Bacteria</taxon>
        <taxon>Bacillati</taxon>
        <taxon>Actinomycetota</taxon>
        <taxon>Actinomycetes</taxon>
        <taxon>Kitasatosporales</taxon>
        <taxon>Streptomycetaceae</taxon>
        <taxon>Streptomyces</taxon>
    </lineage>
</organism>
<feature type="compositionally biased region" description="Low complexity" evidence="3">
    <location>
        <begin position="226"/>
        <end position="245"/>
    </location>
</feature>
<gene>
    <name evidence="4" type="ORF">ACFPEU_54590</name>
</gene>
<feature type="region of interest" description="Disordered" evidence="3">
    <location>
        <begin position="318"/>
        <end position="341"/>
    </location>
</feature>
<keyword evidence="5" id="KW-1185">Reference proteome</keyword>
<dbReference type="CDD" id="cd05233">
    <property type="entry name" value="SDR_c"/>
    <property type="match status" value="1"/>
</dbReference>
<evidence type="ECO:0000256" key="3">
    <source>
        <dbReference type="SAM" id="MobiDB-lite"/>
    </source>
</evidence>
<evidence type="ECO:0000256" key="1">
    <source>
        <dbReference type="ARBA" id="ARBA00006484"/>
    </source>
</evidence>
<protein>
    <submittedName>
        <fullName evidence="4">SDR family NAD(P)-dependent oxidoreductase</fullName>
        <ecNumber evidence="4">1.-.-.-</ecNumber>
    </submittedName>
</protein>
<feature type="region of interest" description="Disordered" evidence="3">
    <location>
        <begin position="201"/>
        <end position="305"/>
    </location>
</feature>
<dbReference type="EMBL" id="JBHSFR010000060">
    <property type="protein sequence ID" value="MFC4650958.1"/>
    <property type="molecule type" value="Genomic_DNA"/>
</dbReference>
<accession>A0ABV9J993</accession>
<reference evidence="5" key="1">
    <citation type="journal article" date="2019" name="Int. J. Syst. Evol. Microbiol.">
        <title>The Global Catalogue of Microorganisms (GCM) 10K type strain sequencing project: providing services to taxonomists for standard genome sequencing and annotation.</title>
        <authorList>
            <consortium name="The Broad Institute Genomics Platform"/>
            <consortium name="The Broad Institute Genome Sequencing Center for Infectious Disease"/>
            <person name="Wu L."/>
            <person name="Ma J."/>
        </authorList>
    </citation>
    <scope>NUCLEOTIDE SEQUENCE [LARGE SCALE GENOMIC DNA]</scope>
    <source>
        <strain evidence="5">CGMCC 4.7117</strain>
    </source>
</reference>
<dbReference type="SUPFAM" id="SSF51735">
    <property type="entry name" value="NAD(P)-binding Rossmann-fold domains"/>
    <property type="match status" value="1"/>
</dbReference>
<dbReference type="InterPro" id="IPR002347">
    <property type="entry name" value="SDR_fam"/>
</dbReference>
<dbReference type="PANTHER" id="PTHR44196">
    <property type="entry name" value="DEHYDROGENASE/REDUCTASE SDR FAMILY MEMBER 7B"/>
    <property type="match status" value="1"/>
</dbReference>
<keyword evidence="2 4" id="KW-0560">Oxidoreductase</keyword>